<dbReference type="PANTHER" id="PTHR46470">
    <property type="entry name" value="N-ACYLNEURAMINATE-9-PHOSPHATASE"/>
    <property type="match status" value="1"/>
</dbReference>
<dbReference type="Gene3D" id="1.20.120.1600">
    <property type="match status" value="1"/>
</dbReference>
<reference evidence="5" key="1">
    <citation type="submission" date="2022-10" db="EMBL/GenBank/DDBJ databases">
        <title>The complete genomes of actinobacterial strains from the NBC collection.</title>
        <authorList>
            <person name="Joergensen T.S."/>
            <person name="Alvarez Arevalo M."/>
            <person name="Sterndorff E.B."/>
            <person name="Faurdal D."/>
            <person name="Vuksanovic O."/>
            <person name="Mourched A.-S."/>
            <person name="Charusanti P."/>
            <person name="Shaw S."/>
            <person name="Blin K."/>
            <person name="Weber T."/>
        </authorList>
    </citation>
    <scope>NUCLEOTIDE SEQUENCE</scope>
    <source>
        <strain evidence="5">NBC_00254</strain>
    </source>
</reference>
<dbReference type="GO" id="GO:0016787">
    <property type="term" value="F:hydrolase activity"/>
    <property type="evidence" value="ECO:0007669"/>
    <property type="project" value="UniProtKB-KW"/>
</dbReference>
<evidence type="ECO:0000313" key="5">
    <source>
        <dbReference type="EMBL" id="WUP78653.1"/>
    </source>
</evidence>
<gene>
    <name evidence="5" type="ORF">OG913_17160</name>
</gene>
<evidence type="ECO:0000256" key="1">
    <source>
        <dbReference type="ARBA" id="ARBA00001946"/>
    </source>
</evidence>
<keyword evidence="4" id="KW-0460">Magnesium</keyword>
<dbReference type="Gene3D" id="3.40.50.1000">
    <property type="entry name" value="HAD superfamily/HAD-like"/>
    <property type="match status" value="1"/>
</dbReference>
<proteinExistence type="predicted"/>
<dbReference type="EMBL" id="CP108085">
    <property type="protein sequence ID" value="WUP78653.1"/>
    <property type="molecule type" value="Genomic_DNA"/>
</dbReference>
<comment type="cofactor">
    <cofactor evidence="1">
        <name>Mg(2+)</name>
        <dbReference type="ChEBI" id="CHEBI:18420"/>
    </cofactor>
</comment>
<keyword evidence="2" id="KW-0479">Metal-binding</keyword>
<sequence>MSGGGYRALTFDGDGTLWNFESAMSLALEDAARLLRASGVGRPDGPVTARWLREVRDSVARLDAYRGQSMEKIRLASFETALTHCGHADPKLARDVHGVYMRARWARLRAYDDVPGSLAALRSRYRLALVTNGNTHPHRVGLDGLFETVVVAAECGLHKPDPEIYRFTVDRLRLDACDVLHVGDDPVEDVIAGRRAGLDTTWINRDGREWPHDEAPPMVVADLRELVLHLTGQ</sequence>
<evidence type="ECO:0000313" key="6">
    <source>
        <dbReference type="Proteomes" id="UP001432011"/>
    </source>
</evidence>
<dbReference type="Pfam" id="PF00702">
    <property type="entry name" value="Hydrolase"/>
    <property type="match status" value="1"/>
</dbReference>
<dbReference type="InterPro" id="IPR006439">
    <property type="entry name" value="HAD-SF_hydro_IA"/>
</dbReference>
<dbReference type="SFLD" id="SFLDS00003">
    <property type="entry name" value="Haloacid_Dehalogenase"/>
    <property type="match status" value="1"/>
</dbReference>
<dbReference type="Proteomes" id="UP001432011">
    <property type="component" value="Chromosome"/>
</dbReference>
<evidence type="ECO:0000256" key="4">
    <source>
        <dbReference type="ARBA" id="ARBA00022842"/>
    </source>
</evidence>
<evidence type="ECO:0000256" key="2">
    <source>
        <dbReference type="ARBA" id="ARBA00022723"/>
    </source>
</evidence>
<dbReference type="InterPro" id="IPR036412">
    <property type="entry name" value="HAD-like_sf"/>
</dbReference>
<keyword evidence="3 5" id="KW-0378">Hydrolase</keyword>
<dbReference type="SFLD" id="SFLDG01129">
    <property type="entry name" value="C1.5:_HAD__Beta-PGM__Phosphata"/>
    <property type="match status" value="1"/>
</dbReference>
<dbReference type="InterPro" id="IPR023214">
    <property type="entry name" value="HAD_sf"/>
</dbReference>
<protein>
    <submittedName>
        <fullName evidence="5">HAD family hydrolase</fullName>
    </submittedName>
</protein>
<evidence type="ECO:0000256" key="3">
    <source>
        <dbReference type="ARBA" id="ARBA00022801"/>
    </source>
</evidence>
<keyword evidence="6" id="KW-1185">Reference proteome</keyword>
<dbReference type="InterPro" id="IPR051400">
    <property type="entry name" value="HAD-like_hydrolase"/>
</dbReference>
<dbReference type="SUPFAM" id="SSF56784">
    <property type="entry name" value="HAD-like"/>
    <property type="match status" value="1"/>
</dbReference>
<dbReference type="RefSeq" id="WP_328710723.1">
    <property type="nucleotide sequence ID" value="NZ_CP108085.1"/>
</dbReference>
<dbReference type="PANTHER" id="PTHR46470:SF2">
    <property type="entry name" value="GLYCERALDEHYDE 3-PHOSPHATE PHOSPHATASE"/>
    <property type="match status" value="1"/>
</dbReference>
<accession>A0ABZ1T2Q1</accession>
<dbReference type="NCBIfam" id="TIGR01509">
    <property type="entry name" value="HAD-SF-IA-v3"/>
    <property type="match status" value="1"/>
</dbReference>
<dbReference type="NCBIfam" id="TIGR01549">
    <property type="entry name" value="HAD-SF-IA-v1"/>
    <property type="match status" value="1"/>
</dbReference>
<name>A0ABZ1T2Q1_9ACTN</name>
<organism evidence="5 6">
    <name type="scientific">Microbispora hainanensis</name>
    <dbReference type="NCBI Taxonomy" id="568844"/>
    <lineage>
        <taxon>Bacteria</taxon>
        <taxon>Bacillati</taxon>
        <taxon>Actinomycetota</taxon>
        <taxon>Actinomycetes</taxon>
        <taxon>Streptosporangiales</taxon>
        <taxon>Streptosporangiaceae</taxon>
        <taxon>Microbispora</taxon>
    </lineage>
</organism>
<dbReference type="PRINTS" id="PR00413">
    <property type="entry name" value="HADHALOGNASE"/>
</dbReference>